<keyword evidence="3" id="KW-0233">DNA recombination</keyword>
<organism evidence="5 6">
    <name type="scientific">Methanosarcina barkeri 227</name>
    <dbReference type="NCBI Taxonomy" id="1434106"/>
    <lineage>
        <taxon>Archaea</taxon>
        <taxon>Methanobacteriati</taxon>
        <taxon>Methanobacteriota</taxon>
        <taxon>Stenosarchaea group</taxon>
        <taxon>Methanomicrobia</taxon>
        <taxon>Methanosarcinales</taxon>
        <taxon>Methanosarcinaceae</taxon>
        <taxon>Methanosarcina</taxon>
    </lineage>
</organism>
<proteinExistence type="predicted"/>
<evidence type="ECO:0000256" key="2">
    <source>
        <dbReference type="ARBA" id="ARBA00023125"/>
    </source>
</evidence>
<dbReference type="HOGENOM" id="CLU_2032856_0_0_2"/>
<feature type="coiled-coil region" evidence="4">
    <location>
        <begin position="19"/>
        <end position="46"/>
    </location>
</feature>
<dbReference type="GO" id="GO:0006313">
    <property type="term" value="P:DNA transposition"/>
    <property type="evidence" value="ECO:0007669"/>
    <property type="project" value="InterPro"/>
</dbReference>
<dbReference type="KEGG" id="mbar:MSBR2_0641"/>
<dbReference type="PANTHER" id="PTHR33217">
    <property type="entry name" value="TRANSPOSASE FOR INSERTION SEQUENCE ELEMENT IS1081"/>
    <property type="match status" value="1"/>
</dbReference>
<dbReference type="GO" id="GO:0003677">
    <property type="term" value="F:DNA binding"/>
    <property type="evidence" value="ECO:0007669"/>
    <property type="project" value="UniProtKB-KW"/>
</dbReference>
<dbReference type="GO" id="GO:0004803">
    <property type="term" value="F:transposase activity"/>
    <property type="evidence" value="ECO:0007669"/>
    <property type="project" value="InterPro"/>
</dbReference>
<gene>
    <name evidence="5" type="ORF">MSBR2_0641</name>
</gene>
<dbReference type="EMBL" id="CP009530">
    <property type="protein sequence ID" value="AKB57157.1"/>
    <property type="molecule type" value="Genomic_DNA"/>
</dbReference>
<sequence length="121" mass="14844">MCHVHLIRQAPKKVPKKKHKEVSEKIKEALVDRQKLQDLIRELDNMRYKSTADTLEYFQYDVMNYMQFPQSHWKRIRTPNIMERTNKEIKRIWTFQPRNTFQILEFQKEIHGTEALMELKL</sequence>
<evidence type="ECO:0000256" key="1">
    <source>
        <dbReference type="ARBA" id="ARBA00022578"/>
    </source>
</evidence>
<accession>A0A0E3R1C1</accession>
<keyword evidence="1" id="KW-0815">Transposition</keyword>
<name>A0A0E3R1C1_METBA</name>
<keyword evidence="2" id="KW-0238">DNA-binding</keyword>
<dbReference type="PANTHER" id="PTHR33217:SF7">
    <property type="entry name" value="TRANSPOSASE FOR INSERTION SEQUENCE ELEMENT IS1081"/>
    <property type="match status" value="1"/>
</dbReference>
<protein>
    <submittedName>
        <fullName evidence="5">Mobile element protein</fullName>
    </submittedName>
</protein>
<dbReference type="AlphaFoldDB" id="A0A0E3R1C1"/>
<evidence type="ECO:0000313" key="5">
    <source>
        <dbReference type="EMBL" id="AKB57157.1"/>
    </source>
</evidence>
<dbReference type="PATRIC" id="fig|1434106.5.peg.799"/>
<dbReference type="InterPro" id="IPR001207">
    <property type="entry name" value="Transposase_mutator"/>
</dbReference>
<evidence type="ECO:0000256" key="4">
    <source>
        <dbReference type="SAM" id="Coils"/>
    </source>
</evidence>
<dbReference type="Proteomes" id="UP000033079">
    <property type="component" value="Chromosome"/>
</dbReference>
<evidence type="ECO:0000313" key="6">
    <source>
        <dbReference type="Proteomes" id="UP000033079"/>
    </source>
</evidence>
<keyword evidence="4" id="KW-0175">Coiled coil</keyword>
<evidence type="ECO:0000256" key="3">
    <source>
        <dbReference type="ARBA" id="ARBA00023172"/>
    </source>
</evidence>
<reference evidence="5 6" key="1">
    <citation type="submission" date="2014-07" db="EMBL/GenBank/DDBJ databases">
        <title>Methanogenic archaea and the global carbon cycle.</title>
        <authorList>
            <person name="Henriksen J.R."/>
            <person name="Luke J."/>
            <person name="Reinhart S."/>
            <person name="Benedict M.N."/>
            <person name="Youngblut N.D."/>
            <person name="Metcalf M.E."/>
            <person name="Whitaker R.J."/>
            <person name="Metcalf W.W."/>
        </authorList>
    </citation>
    <scope>NUCLEOTIDE SEQUENCE [LARGE SCALE GENOMIC DNA]</scope>
    <source>
        <strain evidence="5 6">227</strain>
    </source>
</reference>
<dbReference type="Pfam" id="PF00872">
    <property type="entry name" value="Transposase_mut"/>
    <property type="match status" value="1"/>
</dbReference>